<dbReference type="CDD" id="cd06261">
    <property type="entry name" value="TM_PBP2"/>
    <property type="match status" value="1"/>
</dbReference>
<evidence type="ECO:0000259" key="8">
    <source>
        <dbReference type="PROSITE" id="PS50928"/>
    </source>
</evidence>
<dbReference type="STRING" id="1195236.CTER_2855"/>
<feature type="transmembrane region" description="Helical" evidence="7">
    <location>
        <begin position="116"/>
        <end position="137"/>
    </location>
</feature>
<evidence type="ECO:0000256" key="3">
    <source>
        <dbReference type="ARBA" id="ARBA00022475"/>
    </source>
</evidence>
<evidence type="ECO:0000313" key="10">
    <source>
        <dbReference type="Proteomes" id="UP000014155"/>
    </source>
</evidence>
<gene>
    <name evidence="9" type="ORF">CTER_2855</name>
</gene>
<dbReference type="SUPFAM" id="SSF161098">
    <property type="entry name" value="MetI-like"/>
    <property type="match status" value="1"/>
</dbReference>
<dbReference type="Proteomes" id="UP000014155">
    <property type="component" value="Unassembled WGS sequence"/>
</dbReference>
<keyword evidence="9" id="KW-0762">Sugar transport</keyword>
<evidence type="ECO:0000256" key="7">
    <source>
        <dbReference type="RuleBase" id="RU363032"/>
    </source>
</evidence>
<dbReference type="Gene3D" id="1.10.3720.10">
    <property type="entry name" value="MetI-like"/>
    <property type="match status" value="1"/>
</dbReference>
<feature type="transmembrane region" description="Helical" evidence="7">
    <location>
        <begin position="80"/>
        <end position="104"/>
    </location>
</feature>
<keyword evidence="2 7" id="KW-0813">Transport</keyword>
<accession>S0FPX7</accession>
<keyword evidence="3" id="KW-1003">Cell membrane</keyword>
<evidence type="ECO:0000313" key="9">
    <source>
        <dbReference type="EMBL" id="EMS71239.1"/>
    </source>
</evidence>
<dbReference type="EMBL" id="AORV01000040">
    <property type="protein sequence ID" value="EMS71239.1"/>
    <property type="molecule type" value="Genomic_DNA"/>
</dbReference>
<feature type="transmembrane region" description="Helical" evidence="7">
    <location>
        <begin position="192"/>
        <end position="217"/>
    </location>
</feature>
<proteinExistence type="inferred from homology"/>
<feature type="domain" description="ABC transmembrane type-1" evidence="8">
    <location>
        <begin position="81"/>
        <end position="272"/>
    </location>
</feature>
<dbReference type="PANTHER" id="PTHR43744">
    <property type="entry name" value="ABC TRANSPORTER PERMEASE PROTEIN MG189-RELATED-RELATED"/>
    <property type="match status" value="1"/>
</dbReference>
<dbReference type="InterPro" id="IPR035906">
    <property type="entry name" value="MetI-like_sf"/>
</dbReference>
<evidence type="ECO:0000256" key="1">
    <source>
        <dbReference type="ARBA" id="ARBA00004651"/>
    </source>
</evidence>
<name>S0FPX7_RUMCE</name>
<dbReference type="PANTHER" id="PTHR43744:SF12">
    <property type="entry name" value="ABC TRANSPORTER PERMEASE PROTEIN MG189-RELATED"/>
    <property type="match status" value="1"/>
</dbReference>
<dbReference type="GO" id="GO:0005886">
    <property type="term" value="C:plasma membrane"/>
    <property type="evidence" value="ECO:0007669"/>
    <property type="project" value="UniProtKB-SubCell"/>
</dbReference>
<dbReference type="PATRIC" id="fig|1195236.3.peg.3176"/>
<dbReference type="RefSeq" id="WP_004626736.1">
    <property type="nucleotide sequence ID" value="NZ_AORV01000040.1"/>
</dbReference>
<dbReference type="eggNOG" id="COG0395">
    <property type="taxonomic scope" value="Bacteria"/>
</dbReference>
<comment type="caution">
    <text evidence="9">The sequence shown here is derived from an EMBL/GenBank/DDBJ whole genome shotgun (WGS) entry which is preliminary data.</text>
</comment>
<organism evidence="9 10">
    <name type="scientific">Ruminiclostridium cellobioparum subsp. termitidis CT1112</name>
    <dbReference type="NCBI Taxonomy" id="1195236"/>
    <lineage>
        <taxon>Bacteria</taxon>
        <taxon>Bacillati</taxon>
        <taxon>Bacillota</taxon>
        <taxon>Clostridia</taxon>
        <taxon>Eubacteriales</taxon>
        <taxon>Oscillospiraceae</taxon>
        <taxon>Ruminiclostridium</taxon>
    </lineage>
</organism>
<keyword evidence="5 7" id="KW-1133">Transmembrane helix</keyword>
<comment type="subcellular location">
    <subcellularLocation>
        <location evidence="1 7">Cell membrane</location>
        <topology evidence="1 7">Multi-pass membrane protein</topology>
    </subcellularLocation>
</comment>
<sequence length="286" mass="32486">MSLQNKPVGMPKKKSHAGRYISVAVLVIVTLIMLLPVFYMISTALKSNVEIRKVPPTIIPSQLHFENFGLIFSKIRFGTYFFNSIFVAVLVLIGTLLSSSLVSFGFARYKAREKNLLFMLLLSTLMLPYPALIIPQYLLFRNIGWVDSFLPLIVPSFFGSAYMIFLLKQFFSSLPNDLFDAAKIDGCSEFRTWWNIALPLCKPAMATVSIFTFLWTWNDFITPVIYLNTDSKFTLPIGMSGMISAFRLIPWNLIMVGSIYSLLPIFILFFIAQKYFVEGIVLTGLK</sequence>
<reference evidence="9 10" key="1">
    <citation type="journal article" date="2013" name="Genome Announc.">
        <title>Draft Genome Sequence of the Cellulolytic, Mesophilic, Anaerobic Bacterium Clostridium termitidis Strain CT1112 (DSM 5398).</title>
        <authorList>
            <person name="Lal S."/>
            <person name="Ramachandran U."/>
            <person name="Zhang X."/>
            <person name="Munir R."/>
            <person name="Sparling R."/>
            <person name="Levin D.B."/>
        </authorList>
    </citation>
    <scope>NUCLEOTIDE SEQUENCE [LARGE SCALE GENOMIC DNA]</scope>
    <source>
        <strain evidence="9 10">CT1112</strain>
    </source>
</reference>
<evidence type="ECO:0000256" key="4">
    <source>
        <dbReference type="ARBA" id="ARBA00022692"/>
    </source>
</evidence>
<evidence type="ECO:0000256" key="2">
    <source>
        <dbReference type="ARBA" id="ARBA00022448"/>
    </source>
</evidence>
<feature type="transmembrane region" description="Helical" evidence="7">
    <location>
        <begin position="249"/>
        <end position="272"/>
    </location>
</feature>
<dbReference type="PROSITE" id="PS50928">
    <property type="entry name" value="ABC_TM1"/>
    <property type="match status" value="1"/>
</dbReference>
<dbReference type="AlphaFoldDB" id="S0FPX7"/>
<feature type="transmembrane region" description="Helical" evidence="7">
    <location>
        <begin position="20"/>
        <end position="41"/>
    </location>
</feature>
<evidence type="ECO:0000256" key="6">
    <source>
        <dbReference type="ARBA" id="ARBA00023136"/>
    </source>
</evidence>
<keyword evidence="6 7" id="KW-0472">Membrane</keyword>
<dbReference type="GO" id="GO:0055085">
    <property type="term" value="P:transmembrane transport"/>
    <property type="evidence" value="ECO:0007669"/>
    <property type="project" value="InterPro"/>
</dbReference>
<dbReference type="InterPro" id="IPR000515">
    <property type="entry name" value="MetI-like"/>
</dbReference>
<feature type="transmembrane region" description="Helical" evidence="7">
    <location>
        <begin position="149"/>
        <end position="171"/>
    </location>
</feature>
<dbReference type="Pfam" id="PF00528">
    <property type="entry name" value="BPD_transp_1"/>
    <property type="match status" value="1"/>
</dbReference>
<keyword evidence="10" id="KW-1185">Reference proteome</keyword>
<keyword evidence="4 7" id="KW-0812">Transmembrane</keyword>
<comment type="similarity">
    <text evidence="7">Belongs to the binding-protein-dependent transport system permease family.</text>
</comment>
<evidence type="ECO:0000256" key="5">
    <source>
        <dbReference type="ARBA" id="ARBA00022989"/>
    </source>
</evidence>
<protein>
    <submittedName>
        <fullName evidence="9">ABC-type sugar transport system, permease component</fullName>
    </submittedName>
</protein>